<evidence type="ECO:0000256" key="1">
    <source>
        <dbReference type="SAM" id="SignalP"/>
    </source>
</evidence>
<organism evidence="2 3">
    <name type="scientific">Terrimicrobium sacchariphilum</name>
    <dbReference type="NCBI Taxonomy" id="690879"/>
    <lineage>
        <taxon>Bacteria</taxon>
        <taxon>Pseudomonadati</taxon>
        <taxon>Verrucomicrobiota</taxon>
        <taxon>Terrimicrobiia</taxon>
        <taxon>Terrimicrobiales</taxon>
        <taxon>Terrimicrobiaceae</taxon>
        <taxon>Terrimicrobium</taxon>
    </lineage>
</organism>
<proteinExistence type="predicted"/>
<evidence type="ECO:0000313" key="2">
    <source>
        <dbReference type="EMBL" id="GAT35072.1"/>
    </source>
</evidence>
<accession>A0A146GD47</accession>
<evidence type="ECO:0000313" key="3">
    <source>
        <dbReference type="Proteomes" id="UP000076023"/>
    </source>
</evidence>
<gene>
    <name evidence="2" type="ORF">TSACC_3133</name>
</gene>
<feature type="chain" id="PRO_5007524753" evidence="1">
    <location>
        <begin position="22"/>
        <end position="405"/>
    </location>
</feature>
<name>A0A146GD47_TERSA</name>
<keyword evidence="3" id="KW-1185">Reference proteome</keyword>
<dbReference type="RefSeq" id="WP_075080923.1">
    <property type="nucleotide sequence ID" value="NZ_BDCO01000003.1"/>
</dbReference>
<dbReference type="PROSITE" id="PS51257">
    <property type="entry name" value="PROKAR_LIPOPROTEIN"/>
    <property type="match status" value="1"/>
</dbReference>
<protein>
    <submittedName>
        <fullName evidence="2">Uncharacterized protein</fullName>
    </submittedName>
</protein>
<reference evidence="3" key="1">
    <citation type="journal article" date="2017" name="Genome Announc.">
        <title>Draft Genome Sequence of Terrimicrobium sacchariphilum NM-5T, a Facultative Anaerobic Soil Bacterium of the Class Spartobacteria.</title>
        <authorList>
            <person name="Qiu Y.L."/>
            <person name="Tourlousse D.M."/>
            <person name="Matsuura N."/>
            <person name="Ohashi A."/>
            <person name="Sekiguchi Y."/>
        </authorList>
    </citation>
    <scope>NUCLEOTIDE SEQUENCE [LARGE SCALE GENOMIC DNA]</scope>
    <source>
        <strain evidence="3">NM-5</strain>
    </source>
</reference>
<dbReference type="OrthoDB" id="9817321at2"/>
<feature type="signal peptide" evidence="1">
    <location>
        <begin position="1"/>
        <end position="21"/>
    </location>
</feature>
<sequence>MRFARWIIAGFAAVSTTTLFACLDIQTSGAPGERRYYIIDNGSPHRAIGLLWDEKARESEYGYFAENDVAPEFFWSPDHAYLAVNGGSAHDRQLFIYRASKRDIDAVTIQPMTKRQMAAIEKLRGNIVADGIEAVGWTADRSLELRVWASSLDPLHSDSAPVDLSANLEVDALLAKVTSVSERKPEAGDENGESRSVPIDATSLEGEYPCWGVDPADGGSYQGTARITATGSTVTMEWNRGGQISQGRGLLVGTALGVSRDGGLALYQIIPQAEGKMLVGVWSSEHSERAGAETIRIGSPDQSGSRLPAAGINGNYVGTLQGQPGVKIAVRVAVTGDDSLKSVRVTTDGTVVQGRGLLLADSFATAVSGGVGVFHVEGEGRDLRLDGRFIDRAGNTRPASLAREE</sequence>
<dbReference type="Proteomes" id="UP000076023">
    <property type="component" value="Unassembled WGS sequence"/>
</dbReference>
<keyword evidence="1" id="KW-0732">Signal</keyword>
<dbReference type="AlphaFoldDB" id="A0A146GD47"/>
<dbReference type="STRING" id="690879.TSACC_3133"/>
<comment type="caution">
    <text evidence="2">The sequence shown here is derived from an EMBL/GenBank/DDBJ whole genome shotgun (WGS) entry which is preliminary data.</text>
</comment>
<dbReference type="InParanoid" id="A0A146GD47"/>
<dbReference type="EMBL" id="BDCO01000003">
    <property type="protein sequence ID" value="GAT35072.1"/>
    <property type="molecule type" value="Genomic_DNA"/>
</dbReference>